<dbReference type="GO" id="GO:0006646">
    <property type="term" value="P:phosphatidylethanolamine biosynthetic process"/>
    <property type="evidence" value="ECO:0007669"/>
    <property type="project" value="UniProtKB-UniRule"/>
</dbReference>
<dbReference type="AlphaFoldDB" id="A0A3D9L519"/>
<comment type="pathway">
    <text evidence="11">Phospholipid metabolism; phosphatidylethanolamine biosynthesis; phosphatidylethanolamine from CDP-diacylglycerol: step 2/2.</text>
</comment>
<keyword evidence="7 11" id="KW-0594">Phospholipid biosynthesis</keyword>
<feature type="transmembrane region" description="Helical" evidence="12">
    <location>
        <begin position="35"/>
        <end position="53"/>
    </location>
</feature>
<feature type="chain" id="PRO_5023367983" description="Phosphatidylserine decarboxylase alpha chain" evidence="11">
    <location>
        <begin position="187"/>
        <end position="218"/>
    </location>
</feature>
<keyword evidence="9 11" id="KW-1208">Phospholipid metabolism</keyword>
<comment type="PTM">
    <text evidence="11">Is synthesized initially as an inactive proenzyme. Formation of the active enzyme involves a self-maturation process in which the active site pyruvoyl group is generated from an internal serine residue via an autocatalytic post-translational modification. Two non-identical subunits are generated from the proenzyme in this reaction, and the pyruvate is formed at the N-terminus of the alpha chain, which is derived from the carboxyl end of the proenzyme. The post-translation cleavage follows an unusual pathway, termed non-hydrolytic serinolysis, in which the side chain hydroxyl group of the serine supplies its oxygen atom to form the C-terminus of the beta chain, while the remainder of the serine residue undergoes an oxidative deamination to produce ammonia and the pyruvoyl prosthetic group on the alpha chain.</text>
</comment>
<evidence type="ECO:0000256" key="11">
    <source>
        <dbReference type="HAMAP-Rule" id="MF_00664"/>
    </source>
</evidence>
<dbReference type="RefSeq" id="WP_115868110.1">
    <property type="nucleotide sequence ID" value="NZ_QREG01000008.1"/>
</dbReference>
<dbReference type="EMBL" id="QREG01000008">
    <property type="protein sequence ID" value="RED99582.1"/>
    <property type="molecule type" value="Genomic_DNA"/>
</dbReference>
<evidence type="ECO:0000256" key="4">
    <source>
        <dbReference type="ARBA" id="ARBA00023098"/>
    </source>
</evidence>
<dbReference type="NCBIfam" id="NF003685">
    <property type="entry name" value="PRK05305.2-5"/>
    <property type="match status" value="1"/>
</dbReference>
<dbReference type="EC" id="4.1.1.65" evidence="11"/>
<dbReference type="Pfam" id="PF02666">
    <property type="entry name" value="PS_Dcarbxylase"/>
    <property type="match status" value="1"/>
</dbReference>
<keyword evidence="4 11" id="KW-0443">Lipid metabolism</keyword>
<keyword evidence="1 11" id="KW-1003">Cell membrane</keyword>
<evidence type="ECO:0000256" key="1">
    <source>
        <dbReference type="ARBA" id="ARBA00022475"/>
    </source>
</evidence>
<keyword evidence="2 11" id="KW-0444">Lipid biosynthesis</keyword>
<comment type="function">
    <text evidence="11">Catalyzes the formation of phosphatidylethanolamine (PtdEtn) from phosphatidylserine (PtdSer).</text>
</comment>
<keyword evidence="14" id="KW-1185">Reference proteome</keyword>
<evidence type="ECO:0000256" key="7">
    <source>
        <dbReference type="ARBA" id="ARBA00023209"/>
    </source>
</evidence>
<dbReference type="NCBIfam" id="NF003678">
    <property type="entry name" value="PRK05305.1-2"/>
    <property type="match status" value="1"/>
</dbReference>
<reference evidence="13 14" key="1">
    <citation type="submission" date="2018-07" db="EMBL/GenBank/DDBJ databases">
        <title>Genomic Encyclopedia of Type Strains, Phase IV (KMG-IV): sequencing the most valuable type-strain genomes for metagenomic binning, comparative biology and taxonomic classification.</title>
        <authorList>
            <person name="Goeker M."/>
        </authorList>
    </citation>
    <scope>NUCLEOTIDE SEQUENCE [LARGE SCALE GENOMIC DNA]</scope>
    <source>
        <strain evidence="13 14">DSM 4134</strain>
    </source>
</reference>
<keyword evidence="12" id="KW-1133">Transmembrane helix</keyword>
<evidence type="ECO:0000313" key="13">
    <source>
        <dbReference type="EMBL" id="RED99582.1"/>
    </source>
</evidence>
<comment type="catalytic activity">
    <reaction evidence="11">
        <text>a 1,2-diacyl-sn-glycero-3-phospho-L-serine + H(+) = a 1,2-diacyl-sn-glycero-3-phosphoethanolamine + CO2</text>
        <dbReference type="Rhea" id="RHEA:20828"/>
        <dbReference type="ChEBI" id="CHEBI:15378"/>
        <dbReference type="ChEBI" id="CHEBI:16526"/>
        <dbReference type="ChEBI" id="CHEBI:57262"/>
        <dbReference type="ChEBI" id="CHEBI:64612"/>
        <dbReference type="EC" id="4.1.1.65"/>
    </reaction>
</comment>
<comment type="subcellular location">
    <subcellularLocation>
        <location evidence="11">Cell membrane</location>
        <topology evidence="11">Peripheral membrane protein</topology>
    </subcellularLocation>
</comment>
<evidence type="ECO:0000256" key="9">
    <source>
        <dbReference type="ARBA" id="ARBA00023264"/>
    </source>
</evidence>
<sequence>MNIHKEGKKIIPVAALILGLLYALLYWLIPFQIVQIVLGVAAVIFFILVVRFFRDPEFPVAKNPKQIIAPADGKVVVIEETEESEYLKDRRIQVSIFMSPLNVHVNRSPVAGEISYFKYHPGKFLVAWHPKSSTDNERTSIGLKLPSGVEIMMRQVAGAVARRICFYSKTGDTVEQGDKFGFIRFGSRIDLYLPLDADIKVDLNEISYGGKTIIAELP</sequence>
<feature type="modified residue" description="Pyruvic acid (Ser); by autocatalysis" evidence="11">
    <location>
        <position position="187"/>
    </location>
</feature>
<comment type="similarity">
    <text evidence="11">Belongs to the phosphatidylserine decarboxylase family. PSD-A subfamily.</text>
</comment>
<evidence type="ECO:0000256" key="8">
    <source>
        <dbReference type="ARBA" id="ARBA00023239"/>
    </source>
</evidence>
<organism evidence="13 14">
    <name type="scientific">Marinoscillum furvescens DSM 4134</name>
    <dbReference type="NCBI Taxonomy" id="1122208"/>
    <lineage>
        <taxon>Bacteria</taxon>
        <taxon>Pseudomonadati</taxon>
        <taxon>Bacteroidota</taxon>
        <taxon>Cytophagia</taxon>
        <taxon>Cytophagales</taxon>
        <taxon>Reichenbachiellaceae</taxon>
        <taxon>Marinoscillum</taxon>
    </lineage>
</organism>
<keyword evidence="3 11" id="KW-0210">Decarboxylase</keyword>
<evidence type="ECO:0000256" key="5">
    <source>
        <dbReference type="ARBA" id="ARBA00023136"/>
    </source>
</evidence>
<name>A0A3D9L519_MARFU</name>
<keyword evidence="5 11" id="KW-0472">Membrane</keyword>
<keyword evidence="6 11" id="KW-0865">Zymogen</keyword>
<dbReference type="GO" id="GO:0004609">
    <property type="term" value="F:phosphatidylserine decarboxylase activity"/>
    <property type="evidence" value="ECO:0007669"/>
    <property type="project" value="UniProtKB-UniRule"/>
</dbReference>
<comment type="subunit">
    <text evidence="11">Heterodimer of a large membrane-associated beta subunit and a small pyruvoyl-containing alpha subunit.</text>
</comment>
<comment type="cofactor">
    <cofactor evidence="11">
        <name>pyruvate</name>
        <dbReference type="ChEBI" id="CHEBI:15361"/>
    </cofactor>
    <text evidence="11">Binds 1 pyruvoyl group covalently per subunit.</text>
</comment>
<evidence type="ECO:0000256" key="12">
    <source>
        <dbReference type="SAM" id="Phobius"/>
    </source>
</evidence>
<evidence type="ECO:0000313" key="14">
    <source>
        <dbReference type="Proteomes" id="UP000256779"/>
    </source>
</evidence>
<dbReference type="UniPathway" id="UPA00558">
    <property type="reaction ID" value="UER00616"/>
</dbReference>
<keyword evidence="8 11" id="KW-0456">Lyase</keyword>
<feature type="transmembrane region" description="Helical" evidence="12">
    <location>
        <begin position="12"/>
        <end position="29"/>
    </location>
</feature>
<accession>A0A3D9L519</accession>
<evidence type="ECO:0000256" key="2">
    <source>
        <dbReference type="ARBA" id="ARBA00022516"/>
    </source>
</evidence>
<dbReference type="InterPro" id="IPR033175">
    <property type="entry name" value="PSD-A"/>
</dbReference>
<comment type="caution">
    <text evidence="13">The sequence shown here is derived from an EMBL/GenBank/DDBJ whole genome shotgun (WGS) entry which is preliminary data.</text>
</comment>
<dbReference type="GO" id="GO:0005886">
    <property type="term" value="C:plasma membrane"/>
    <property type="evidence" value="ECO:0007669"/>
    <property type="project" value="UniProtKB-SubCell"/>
</dbReference>
<dbReference type="PANTHER" id="PTHR35809">
    <property type="entry name" value="ARCHAETIDYLSERINE DECARBOXYLASE PROENZYME-RELATED"/>
    <property type="match status" value="1"/>
</dbReference>
<dbReference type="HAMAP" id="MF_00664">
    <property type="entry name" value="PS_decarb_PSD_A"/>
    <property type="match status" value="1"/>
</dbReference>
<evidence type="ECO:0000256" key="3">
    <source>
        <dbReference type="ARBA" id="ARBA00022793"/>
    </source>
</evidence>
<feature type="chain" id="PRO_5023367982" description="Phosphatidylserine decarboxylase beta chain" evidence="11">
    <location>
        <begin position="1"/>
        <end position="186"/>
    </location>
</feature>
<evidence type="ECO:0000256" key="6">
    <source>
        <dbReference type="ARBA" id="ARBA00023145"/>
    </source>
</evidence>
<feature type="active site" description="Schiff-base intermediate with substrate; via pyruvic acid" evidence="11">
    <location>
        <position position="187"/>
    </location>
</feature>
<dbReference type="Proteomes" id="UP000256779">
    <property type="component" value="Unassembled WGS sequence"/>
</dbReference>
<keyword evidence="10 11" id="KW-0670">Pyruvate</keyword>
<dbReference type="InterPro" id="IPR003817">
    <property type="entry name" value="PS_Dcarbxylase"/>
</dbReference>
<evidence type="ECO:0000256" key="10">
    <source>
        <dbReference type="ARBA" id="ARBA00023317"/>
    </source>
</evidence>
<protein>
    <recommendedName>
        <fullName evidence="11">Phosphatidylserine decarboxylase proenzyme</fullName>
        <ecNumber evidence="11">4.1.1.65</ecNumber>
    </recommendedName>
    <component>
        <recommendedName>
            <fullName evidence="11">Phosphatidylserine decarboxylase alpha chain</fullName>
        </recommendedName>
    </component>
    <component>
        <recommendedName>
            <fullName evidence="11">Phosphatidylserine decarboxylase beta chain</fullName>
        </recommendedName>
    </component>
</protein>
<keyword evidence="12" id="KW-0812">Transmembrane</keyword>
<dbReference type="OrthoDB" id="9790893at2"/>
<proteinExistence type="inferred from homology"/>
<feature type="site" description="Cleavage (non-hydrolytic); by autocatalysis" evidence="11">
    <location>
        <begin position="186"/>
        <end position="187"/>
    </location>
</feature>
<dbReference type="PANTHER" id="PTHR35809:SF1">
    <property type="entry name" value="ARCHAETIDYLSERINE DECARBOXYLASE PROENZYME-RELATED"/>
    <property type="match status" value="1"/>
</dbReference>
<gene>
    <name evidence="11" type="primary">psd</name>
    <name evidence="13" type="ORF">C7460_108204</name>
</gene>